<dbReference type="EMBL" id="FNQN01000007">
    <property type="protein sequence ID" value="SEA52998.1"/>
    <property type="molecule type" value="Genomic_DNA"/>
</dbReference>
<dbReference type="Proteomes" id="UP000199409">
    <property type="component" value="Unassembled WGS sequence"/>
</dbReference>
<proteinExistence type="inferred from homology"/>
<dbReference type="PANTHER" id="PTHR32331:SF0">
    <property type="entry name" value="UPF0313 PROTEIN YGIQ"/>
    <property type="match status" value="1"/>
</dbReference>
<reference evidence="8 9" key="1">
    <citation type="submission" date="2016-10" db="EMBL/GenBank/DDBJ databases">
        <authorList>
            <person name="de Groot N.N."/>
        </authorList>
    </citation>
    <scope>NUCLEOTIDE SEQUENCE [LARGE SCALE GENOMIC DNA]</scope>
    <source>
        <strain evidence="8 9">DSM 7343</strain>
    </source>
</reference>
<name>A0A1H4BXX6_9BACT</name>
<evidence type="ECO:0000256" key="4">
    <source>
        <dbReference type="ARBA" id="ARBA00023004"/>
    </source>
</evidence>
<keyword evidence="1 6" id="KW-0004">4Fe-4S</keyword>
<dbReference type="SMART" id="SM00729">
    <property type="entry name" value="Elp3"/>
    <property type="match status" value="1"/>
</dbReference>
<dbReference type="InterPro" id="IPR006638">
    <property type="entry name" value="Elp3/MiaA/NifB-like_rSAM"/>
</dbReference>
<dbReference type="Pfam" id="PF11842">
    <property type="entry name" value="DUF3362"/>
    <property type="match status" value="1"/>
</dbReference>
<comment type="similarity">
    <text evidence="6">Belongs to the UPF0313 family.</text>
</comment>
<dbReference type="SFLD" id="SFLDS00029">
    <property type="entry name" value="Radical_SAM"/>
    <property type="match status" value="1"/>
</dbReference>
<keyword evidence="5 6" id="KW-0411">Iron-sulfur</keyword>
<keyword evidence="3 6" id="KW-0479">Metal-binding</keyword>
<gene>
    <name evidence="8" type="ORF">SAMN05660420_02333</name>
</gene>
<dbReference type="GO" id="GO:0051539">
    <property type="term" value="F:4 iron, 4 sulfur cluster binding"/>
    <property type="evidence" value="ECO:0007669"/>
    <property type="project" value="UniProtKB-KW"/>
</dbReference>
<dbReference type="HAMAP" id="MF_01251">
    <property type="entry name" value="UPF0313"/>
    <property type="match status" value="1"/>
</dbReference>
<dbReference type="InterPro" id="IPR023404">
    <property type="entry name" value="rSAM_horseshoe"/>
</dbReference>
<dbReference type="SUPFAM" id="SSF102114">
    <property type="entry name" value="Radical SAM enzymes"/>
    <property type="match status" value="1"/>
</dbReference>
<keyword evidence="9" id="KW-1185">Reference proteome</keyword>
<evidence type="ECO:0000256" key="2">
    <source>
        <dbReference type="ARBA" id="ARBA00022691"/>
    </source>
</evidence>
<dbReference type="SFLD" id="SFLDG01069">
    <property type="entry name" value="UPF0313"/>
    <property type="match status" value="1"/>
</dbReference>
<dbReference type="AlphaFoldDB" id="A0A1H4BXX6"/>
<dbReference type="InterPro" id="IPR024560">
    <property type="entry name" value="UPF0313_C"/>
</dbReference>
<feature type="binding site" evidence="6">
    <location>
        <position position="318"/>
    </location>
    <ligand>
        <name>[4Fe-4S] cluster</name>
        <dbReference type="ChEBI" id="CHEBI:49883"/>
        <note>4Fe-4S-S-AdoMet</note>
    </ligand>
</feature>
<dbReference type="Pfam" id="PF08497">
    <property type="entry name" value="Radical_SAM_N"/>
    <property type="match status" value="1"/>
</dbReference>
<comment type="cofactor">
    <cofactor evidence="6">
        <name>[4Fe-4S] cluster</name>
        <dbReference type="ChEBI" id="CHEBI:49883"/>
    </cofactor>
    <text evidence="6">Binds 1 [4Fe-4S] cluster. The cluster is coordinated with 3 cysteines and an exchangeable S-adenosyl-L-methionine.</text>
</comment>
<evidence type="ECO:0000313" key="9">
    <source>
        <dbReference type="Proteomes" id="UP000199409"/>
    </source>
</evidence>
<dbReference type="STRING" id="37625.SAMN05660420_02333"/>
<dbReference type="PROSITE" id="PS51918">
    <property type="entry name" value="RADICAL_SAM"/>
    <property type="match status" value="1"/>
</dbReference>
<dbReference type="InterPro" id="IPR013704">
    <property type="entry name" value="UPF0313_N"/>
</dbReference>
<dbReference type="GO" id="GO:0005506">
    <property type="term" value="F:iron ion binding"/>
    <property type="evidence" value="ECO:0007669"/>
    <property type="project" value="UniProtKB-UniRule"/>
</dbReference>
<evidence type="ECO:0000313" key="8">
    <source>
        <dbReference type="EMBL" id="SEA52998.1"/>
    </source>
</evidence>
<evidence type="ECO:0000256" key="3">
    <source>
        <dbReference type="ARBA" id="ARBA00022723"/>
    </source>
</evidence>
<dbReference type="InterPro" id="IPR022946">
    <property type="entry name" value="UPF0313"/>
</dbReference>
<dbReference type="InterPro" id="IPR007197">
    <property type="entry name" value="rSAM"/>
</dbReference>
<dbReference type="OrthoDB" id="9803479at2"/>
<dbReference type="InterPro" id="IPR058240">
    <property type="entry name" value="rSAM_sf"/>
</dbReference>
<protein>
    <submittedName>
        <fullName evidence="8">Uncharacterized radical SAM protein YgiQ</fullName>
    </submittedName>
</protein>
<dbReference type="SFLD" id="SFLDG01082">
    <property type="entry name" value="B12-binding_domain_containing"/>
    <property type="match status" value="1"/>
</dbReference>
<dbReference type="NCBIfam" id="TIGR03904">
    <property type="entry name" value="SAM_YgiQ"/>
    <property type="match status" value="1"/>
</dbReference>
<evidence type="ECO:0000259" key="7">
    <source>
        <dbReference type="PROSITE" id="PS51918"/>
    </source>
</evidence>
<evidence type="ECO:0000256" key="6">
    <source>
        <dbReference type="HAMAP-Rule" id="MF_01251"/>
    </source>
</evidence>
<feature type="binding site" evidence="6">
    <location>
        <position position="311"/>
    </location>
    <ligand>
        <name>[4Fe-4S] cluster</name>
        <dbReference type="ChEBI" id="CHEBI:49883"/>
        <note>4Fe-4S-S-AdoMet</note>
    </ligand>
</feature>
<keyword evidence="4 6" id="KW-0408">Iron</keyword>
<accession>A0A1H4BXX6</accession>
<feature type="binding site" evidence="6">
    <location>
        <position position="315"/>
    </location>
    <ligand>
        <name>[4Fe-4S] cluster</name>
        <dbReference type="ChEBI" id="CHEBI:49883"/>
        <note>4Fe-4S-S-AdoMet</note>
    </ligand>
</feature>
<feature type="domain" description="Radical SAM core" evidence="7">
    <location>
        <begin position="297"/>
        <end position="567"/>
    </location>
</feature>
<evidence type="ECO:0000256" key="1">
    <source>
        <dbReference type="ARBA" id="ARBA00022485"/>
    </source>
</evidence>
<sequence length="608" mass="68108">MPQKQKLNMTTFLPTCRAEMVAKGWQELDILFISGDAYIDHPAFGTALLARLLESYGFRVGILAQPDWKTPEAFTVMGRPRLFAAIAAGAMDSMVNHYTAAKKLRHNDAYTPGGVAGKRPNRAVIAYTAAVKGAFKGLPTVIGGIEASLRRLAHYDYWSDKVRRSILVDSKADLLLYGMAETSLLEIAQRLKAGESIDTLQDIRGTAFVTKEPQDNPLPLPSFELVSESPDAYNLAFKLASEQVNPFSAKPLAQQHGIRTVIINPPSLPLSTEKLDQTYDLPFQRHPHPSYSQEIPAFEQIRTSVTSHRGCFGGCAFCAITHHQGKIIQSRSERSILREIDTICSQDDFRGTISDVGGPTANMYGLHCSHPMVEKSCKRASCLFPDVCKNLITDDQPATRLLKKIRQHKKVKHTFVASGIRYDLLPMQKHYFTDLIQHHVGGLLKVAPESTSDKVTQVMRKPGASVFTNFLDQFRQKSRELGLRQGIVPYLISSHPGCTVNDMIDVALYLKKHQLKVEQVQDFTPTPGSLSTCIYHTGKDPFSGQKIHIPRTTKERRLQKALLLWHLPENRPNILEALKLCGREKDSGILFETIVRKKHRHKKSTQKR</sequence>
<dbReference type="GO" id="GO:0003824">
    <property type="term" value="F:catalytic activity"/>
    <property type="evidence" value="ECO:0007669"/>
    <property type="project" value="InterPro"/>
</dbReference>
<keyword evidence="2 6" id="KW-0949">S-adenosyl-L-methionine</keyword>
<dbReference type="PANTHER" id="PTHR32331">
    <property type="entry name" value="UPF0313 PROTEIN YGIQ"/>
    <property type="match status" value="1"/>
</dbReference>
<dbReference type="Gene3D" id="3.80.30.20">
    <property type="entry name" value="tm_1862 like domain"/>
    <property type="match status" value="1"/>
</dbReference>
<evidence type="ECO:0000256" key="5">
    <source>
        <dbReference type="ARBA" id="ARBA00023014"/>
    </source>
</evidence>
<organism evidence="8 9">
    <name type="scientific">Desulfuromusa kysingii</name>
    <dbReference type="NCBI Taxonomy" id="37625"/>
    <lineage>
        <taxon>Bacteria</taxon>
        <taxon>Pseudomonadati</taxon>
        <taxon>Thermodesulfobacteriota</taxon>
        <taxon>Desulfuromonadia</taxon>
        <taxon>Desulfuromonadales</taxon>
        <taxon>Geopsychrobacteraceae</taxon>
        <taxon>Desulfuromusa</taxon>
    </lineage>
</organism>